<evidence type="ECO:0000313" key="14">
    <source>
        <dbReference type="Proteomes" id="UP000203933"/>
    </source>
</evidence>
<dbReference type="RefSeq" id="YP_001931959.1">
    <property type="nucleotide sequence ID" value="NC_010737.1"/>
</dbReference>
<evidence type="ECO:0000256" key="12">
    <source>
        <dbReference type="SAM" id="MobiDB-lite"/>
    </source>
</evidence>
<evidence type="ECO:0000256" key="2">
    <source>
        <dbReference type="ARBA" id="ARBA00004621"/>
    </source>
</evidence>
<evidence type="ECO:0000256" key="1">
    <source>
        <dbReference type="ARBA" id="ARBA00004328"/>
    </source>
</evidence>
<evidence type="ECO:0000256" key="6">
    <source>
        <dbReference type="ARBA" id="ARBA00023054"/>
    </source>
</evidence>
<accession>B2CXY3</accession>
<dbReference type="GeneID" id="6334566"/>
<keyword evidence="5" id="KW-0946">Virion</keyword>
<dbReference type="OrthoDB" id="28061at10239"/>
<keyword evidence="8" id="KW-1015">Disulfide bond</keyword>
<name>B2CXY3_9VIRU</name>
<comment type="subcellular location">
    <subcellularLocation>
        <location evidence="2">Host cell junction</location>
        <location evidence="2">Host plasmodesma</location>
    </subcellularLocation>
    <subcellularLocation>
        <location evidence="1">Virion</location>
    </subcellularLocation>
</comment>
<dbReference type="GO" id="GO:0044219">
    <property type="term" value="C:host cell plasmodesma"/>
    <property type="evidence" value="ECO:0007669"/>
    <property type="project" value="UniProtKB-SubCell"/>
</dbReference>
<feature type="region of interest" description="Disordered" evidence="12">
    <location>
        <begin position="68"/>
        <end position="122"/>
    </location>
</feature>
<keyword evidence="6 11" id="KW-0175">Coiled coil</keyword>
<evidence type="ECO:0000256" key="11">
    <source>
        <dbReference type="SAM" id="Coils"/>
    </source>
</evidence>
<dbReference type="Pfam" id="PF03310">
    <property type="entry name" value="Cauli_DNA-bind"/>
    <property type="match status" value="1"/>
</dbReference>
<dbReference type="EMBL" id="EU554423">
    <property type="protein sequence ID" value="ACB69765.1"/>
    <property type="molecule type" value="Genomic_DNA"/>
</dbReference>
<evidence type="ECO:0000256" key="10">
    <source>
        <dbReference type="ARBA" id="ARBA00030551"/>
    </source>
</evidence>
<comment type="similarity">
    <text evidence="3">Belongs to the caulimovirus ORF III family.</text>
</comment>
<reference evidence="13 14" key="1">
    <citation type="journal article" date="2008" name="Arch. Virol.">
        <title>Studies on biology and genomic characterization of a caulimo-like virus associated with a leaf distortion disease of Lamium maculatum.</title>
        <authorList>
            <person name="Zhang L."/>
            <person name="Lockhart B."/>
            <person name="Dahal G."/>
            <person name="Olszewski N."/>
        </authorList>
    </citation>
    <scope>NUCLEOTIDE SEQUENCE [LARGE SCALE GENOMIC DNA]</scope>
</reference>
<evidence type="ECO:0000256" key="9">
    <source>
        <dbReference type="ARBA" id="ARBA00024988"/>
    </source>
</evidence>
<dbReference type="GO" id="GO:0044423">
    <property type="term" value="C:virion component"/>
    <property type="evidence" value="ECO:0007669"/>
    <property type="project" value="UniProtKB-KW"/>
</dbReference>
<dbReference type="Proteomes" id="UP000203933">
    <property type="component" value="Genome"/>
</dbReference>
<dbReference type="Gene3D" id="6.10.250.630">
    <property type="match status" value="1"/>
</dbReference>
<keyword evidence="14" id="KW-1185">Reference proteome</keyword>
<feature type="compositionally biased region" description="Basic and acidic residues" evidence="12">
    <location>
        <begin position="68"/>
        <end position="83"/>
    </location>
</feature>
<feature type="coiled-coil region" evidence="11">
    <location>
        <begin position="6"/>
        <end position="33"/>
    </location>
</feature>
<protein>
    <recommendedName>
        <fullName evidence="4">Virion-associated protein</fullName>
    </recommendedName>
    <alternativeName>
        <fullName evidence="10">Protein 3</fullName>
    </alternativeName>
</protein>
<comment type="function">
    <text evidence="9">Plays a role in virus cell-to-cell and plant-to-plant transmission. Interacts with virion icosahedral capsid and movement protein, thereby facilitating virion cell-to-cell transmission through plasmodesmata opened by viral movement protein. Also interacts with aphid transmission factor, attaching the virion to aphid stylet when the animal feeds on an virus infected plant. Aphid saliva may later detach the virion, inducing release of infectious particles when the animal feeds on a new plant.</text>
</comment>
<sequence>MTTTNLKEIHDLIIQVLEEIKSLKKDINDYSKDSNNEAIAAKIITDIAEQIKKCPCNKEILDVLKNSKDKQVIPHQGKPDTSSDKPSSLQKYSYPNFRVGNEELGESKNPDSLRWPEGFQKK</sequence>
<dbReference type="InterPro" id="IPR004986">
    <property type="entry name" value="Caulimo_virion-assoc"/>
</dbReference>
<dbReference type="KEGG" id="vg:6334566"/>
<evidence type="ECO:0000256" key="3">
    <source>
        <dbReference type="ARBA" id="ARBA00007906"/>
    </source>
</evidence>
<keyword evidence="7" id="KW-1031">Host cell junction</keyword>
<evidence type="ECO:0000256" key="7">
    <source>
        <dbReference type="ARBA" id="ARBA00023081"/>
    </source>
</evidence>
<evidence type="ECO:0000256" key="4">
    <source>
        <dbReference type="ARBA" id="ARBA00016421"/>
    </source>
</evidence>
<dbReference type="GO" id="GO:0003677">
    <property type="term" value="F:DNA binding"/>
    <property type="evidence" value="ECO:0007669"/>
    <property type="project" value="InterPro"/>
</dbReference>
<evidence type="ECO:0000256" key="8">
    <source>
        <dbReference type="ARBA" id="ARBA00023157"/>
    </source>
</evidence>
<proteinExistence type="inferred from homology"/>
<evidence type="ECO:0000313" key="13">
    <source>
        <dbReference type="EMBL" id="ACB69765.1"/>
    </source>
</evidence>
<organism evidence="13 14">
    <name type="scientific">Lamium leaf distortion virus</name>
    <dbReference type="NCBI Taxonomy" id="515320"/>
    <lineage>
        <taxon>Viruses</taxon>
        <taxon>Riboviria</taxon>
        <taxon>Pararnavirae</taxon>
        <taxon>Artverviricota</taxon>
        <taxon>Revtraviricetes</taxon>
        <taxon>Ortervirales</taxon>
        <taxon>Caulimoviridae</taxon>
        <taxon>Caulimovirus</taxon>
        <taxon>Caulimovirus deformatiolamii</taxon>
    </lineage>
</organism>
<feature type="compositionally biased region" description="Polar residues" evidence="12">
    <location>
        <begin position="84"/>
        <end position="93"/>
    </location>
</feature>
<evidence type="ECO:0000256" key="5">
    <source>
        <dbReference type="ARBA" id="ARBA00022844"/>
    </source>
</evidence>